<dbReference type="PANTHER" id="PTHR38686:SF1">
    <property type="entry name" value="APOLIPOPROTEIN N-ACYLTRANSFERASE"/>
    <property type="match status" value="1"/>
</dbReference>
<dbReference type="PROSITE" id="PS50263">
    <property type="entry name" value="CN_HYDROLASE"/>
    <property type="match status" value="1"/>
</dbReference>
<keyword evidence="5 9" id="KW-0812">Transmembrane</keyword>
<keyword evidence="7 9" id="KW-0472">Membrane</keyword>
<dbReference type="Pfam" id="PF00795">
    <property type="entry name" value="CN_hydrolase"/>
    <property type="match status" value="1"/>
</dbReference>
<dbReference type="STRING" id="290317.Cpha266_1887"/>
<feature type="transmembrane region" description="Helical" evidence="9">
    <location>
        <begin position="184"/>
        <end position="205"/>
    </location>
</feature>
<comment type="pathway">
    <text evidence="9">Protein modification; lipoprotein biosynthesis (N-acyl transfer).</text>
</comment>
<dbReference type="EC" id="2.3.1.269" evidence="9"/>
<feature type="transmembrane region" description="Helical" evidence="9">
    <location>
        <begin position="55"/>
        <end position="73"/>
    </location>
</feature>
<name>A1BHM6_CHLPD</name>
<dbReference type="HAMAP" id="MF_01148">
    <property type="entry name" value="Lnt"/>
    <property type="match status" value="1"/>
</dbReference>
<keyword evidence="8 9" id="KW-0012">Acyltransferase</keyword>
<dbReference type="eggNOG" id="COG0815">
    <property type="taxonomic scope" value="Bacteria"/>
</dbReference>
<dbReference type="GO" id="GO:0042158">
    <property type="term" value="P:lipoprotein biosynthetic process"/>
    <property type="evidence" value="ECO:0007669"/>
    <property type="project" value="UniProtKB-UniRule"/>
</dbReference>
<protein>
    <recommendedName>
        <fullName evidence="9">Apolipoprotein N-acyltransferase</fullName>
        <shortName evidence="9">ALP N-acyltransferase</shortName>
        <ecNumber evidence="9">2.3.1.269</ecNumber>
    </recommendedName>
</protein>
<proteinExistence type="inferred from homology"/>
<feature type="transmembrane region" description="Helical" evidence="9">
    <location>
        <begin position="536"/>
        <end position="554"/>
    </location>
</feature>
<evidence type="ECO:0000313" key="12">
    <source>
        <dbReference type="Proteomes" id="UP000008701"/>
    </source>
</evidence>
<evidence type="ECO:0000256" key="3">
    <source>
        <dbReference type="ARBA" id="ARBA00022475"/>
    </source>
</evidence>
<dbReference type="GO" id="GO:0005886">
    <property type="term" value="C:plasma membrane"/>
    <property type="evidence" value="ECO:0007669"/>
    <property type="project" value="UniProtKB-SubCell"/>
</dbReference>
<sequence>MKYPVLSVGFIKPQSALPLMSDLSITRKHRSLKPYTPAFFSGILLGISFPTYPVIRLELLAWIAFVPLLFSLLHEESFGRYYRKVYLSMLLFSSISLWWVSLATLPGGLLTIIAQSFFLTVPFLVFYVLKRRAGYRFALMTFPFIWVGWEWAYMQQDLSLGWLTLGNSQADLVGMIQYADTTGVWGVSFWLLCFNIIALLGWMDFRRGHHPLFHVSALFMLIVLPLLYSGYVFSHESDSVSREPSVRVTLVQPDIDPFEKWQKYDSAEMMELYYRLTDRAVRNERPELVIWPETAIPFYILDGSYVGYLHSLQMSLNIWNVSLLSGFSDIVRYPPGVRLPVSSSATYDDVSGGYFETFNASMLLAPGFVLPQVYHKIRLVPFAERVPYVEYFPWLGNFTFSLAGISSWGKGSDRTLMQLDSSRHGKVVLGNIICYESIFPGLVSEFVLKGARFLTLVTNDGWYSTSYGPYQHLAIGKLRCIENRRAMARCANTGITAFIDKYGRSYAEIPWWEENVLTSEVPLSRELTLFTRYPDMFPKAALAIAGMLIAIAFIRKIRLS</sequence>
<feature type="domain" description="CN hydrolase" evidence="10">
    <location>
        <begin position="251"/>
        <end position="523"/>
    </location>
</feature>
<dbReference type="InterPro" id="IPR003010">
    <property type="entry name" value="C-N_Hydrolase"/>
</dbReference>
<gene>
    <name evidence="9" type="primary">lnt</name>
    <name evidence="11" type="ordered locus">Cpha266_1887</name>
</gene>
<dbReference type="Pfam" id="PF20154">
    <property type="entry name" value="LNT_N"/>
    <property type="match status" value="1"/>
</dbReference>
<keyword evidence="4 9" id="KW-0808">Transferase</keyword>
<dbReference type="InterPro" id="IPR045378">
    <property type="entry name" value="LNT_N"/>
</dbReference>
<evidence type="ECO:0000256" key="8">
    <source>
        <dbReference type="ARBA" id="ARBA00023315"/>
    </source>
</evidence>
<comment type="similarity">
    <text evidence="2 9">Belongs to the CN hydrolase family. Apolipoprotein N-acyltransferase subfamily.</text>
</comment>
<dbReference type="HOGENOM" id="CLU_019563_1_2_10"/>
<keyword evidence="12" id="KW-1185">Reference proteome</keyword>
<dbReference type="PANTHER" id="PTHR38686">
    <property type="entry name" value="APOLIPOPROTEIN N-ACYLTRANSFERASE"/>
    <property type="match status" value="1"/>
</dbReference>
<dbReference type="InterPro" id="IPR004563">
    <property type="entry name" value="Apolipo_AcylTrfase"/>
</dbReference>
<evidence type="ECO:0000256" key="4">
    <source>
        <dbReference type="ARBA" id="ARBA00022679"/>
    </source>
</evidence>
<dbReference type="KEGG" id="cph:Cpha266_1887"/>
<dbReference type="Proteomes" id="UP000008701">
    <property type="component" value="Chromosome"/>
</dbReference>
<feature type="transmembrane region" description="Helical" evidence="9">
    <location>
        <begin position="85"/>
        <end position="102"/>
    </location>
</feature>
<comment type="subcellular location">
    <subcellularLocation>
        <location evidence="9">Cell inner membrane</location>
        <topology evidence="9">Multi-pass membrane protein</topology>
    </subcellularLocation>
    <subcellularLocation>
        <location evidence="1">Cell membrane</location>
        <topology evidence="1">Multi-pass membrane protein</topology>
    </subcellularLocation>
</comment>
<dbReference type="InterPro" id="IPR036526">
    <property type="entry name" value="C-N_Hydrolase_sf"/>
</dbReference>
<dbReference type="NCBIfam" id="TIGR00546">
    <property type="entry name" value="lnt"/>
    <property type="match status" value="1"/>
</dbReference>
<organism evidence="11 12">
    <name type="scientific">Chlorobium phaeobacteroides (strain DSM 266 / SMG 266 / 2430)</name>
    <dbReference type="NCBI Taxonomy" id="290317"/>
    <lineage>
        <taxon>Bacteria</taxon>
        <taxon>Pseudomonadati</taxon>
        <taxon>Chlorobiota</taxon>
        <taxon>Chlorobiia</taxon>
        <taxon>Chlorobiales</taxon>
        <taxon>Chlorobiaceae</taxon>
        <taxon>Chlorobium/Pelodictyon group</taxon>
        <taxon>Chlorobium</taxon>
    </lineage>
</organism>
<evidence type="ECO:0000256" key="2">
    <source>
        <dbReference type="ARBA" id="ARBA00010065"/>
    </source>
</evidence>
<keyword evidence="11" id="KW-0449">Lipoprotein</keyword>
<dbReference type="CDD" id="cd07571">
    <property type="entry name" value="ALP_N-acyl_transferase"/>
    <property type="match status" value="1"/>
</dbReference>
<feature type="transmembrane region" description="Helical" evidence="9">
    <location>
        <begin position="136"/>
        <end position="154"/>
    </location>
</feature>
<evidence type="ECO:0000256" key="9">
    <source>
        <dbReference type="HAMAP-Rule" id="MF_01148"/>
    </source>
</evidence>
<evidence type="ECO:0000256" key="1">
    <source>
        <dbReference type="ARBA" id="ARBA00004651"/>
    </source>
</evidence>
<keyword evidence="3 9" id="KW-1003">Cell membrane</keyword>
<evidence type="ECO:0000256" key="5">
    <source>
        <dbReference type="ARBA" id="ARBA00022692"/>
    </source>
</evidence>
<keyword evidence="6 9" id="KW-1133">Transmembrane helix</keyword>
<dbReference type="AlphaFoldDB" id="A1BHM6"/>
<reference evidence="11 12" key="1">
    <citation type="submission" date="2006-12" db="EMBL/GenBank/DDBJ databases">
        <title>Complete sequence of Chlorobium phaeobacteroides DSM 266.</title>
        <authorList>
            <consortium name="US DOE Joint Genome Institute"/>
            <person name="Copeland A."/>
            <person name="Lucas S."/>
            <person name="Lapidus A."/>
            <person name="Barry K."/>
            <person name="Detter J.C."/>
            <person name="Glavina del Rio T."/>
            <person name="Hammon N."/>
            <person name="Israni S."/>
            <person name="Pitluck S."/>
            <person name="Goltsman E."/>
            <person name="Schmutz J."/>
            <person name="Larimer F."/>
            <person name="Land M."/>
            <person name="Hauser L."/>
            <person name="Mikhailova N."/>
            <person name="Li T."/>
            <person name="Overmann J."/>
            <person name="Bryant D.A."/>
            <person name="Richardson P."/>
        </authorList>
    </citation>
    <scope>NUCLEOTIDE SEQUENCE [LARGE SCALE GENOMIC DNA]</scope>
    <source>
        <strain evidence="11 12">DSM 266</strain>
    </source>
</reference>
<dbReference type="GO" id="GO:0016410">
    <property type="term" value="F:N-acyltransferase activity"/>
    <property type="evidence" value="ECO:0007669"/>
    <property type="project" value="UniProtKB-UniRule"/>
</dbReference>
<comment type="catalytic activity">
    <reaction evidence="9">
        <text>N-terminal S-1,2-diacyl-sn-glyceryl-L-cysteinyl-[lipoprotein] + a glycerophospholipid = N-acyl-S-1,2-diacyl-sn-glyceryl-L-cysteinyl-[lipoprotein] + a 2-acyl-sn-glycero-3-phospholipid + H(+)</text>
        <dbReference type="Rhea" id="RHEA:48228"/>
        <dbReference type="Rhea" id="RHEA-COMP:14681"/>
        <dbReference type="Rhea" id="RHEA-COMP:14684"/>
        <dbReference type="ChEBI" id="CHEBI:15378"/>
        <dbReference type="ChEBI" id="CHEBI:136912"/>
        <dbReference type="ChEBI" id="CHEBI:140656"/>
        <dbReference type="ChEBI" id="CHEBI:140657"/>
        <dbReference type="ChEBI" id="CHEBI:140660"/>
        <dbReference type="EC" id="2.3.1.269"/>
    </reaction>
</comment>
<accession>A1BHM6</accession>
<feature type="transmembrane region" description="Helical" evidence="9">
    <location>
        <begin position="212"/>
        <end position="233"/>
    </location>
</feature>
<evidence type="ECO:0000256" key="7">
    <source>
        <dbReference type="ARBA" id="ARBA00023136"/>
    </source>
</evidence>
<evidence type="ECO:0000256" key="6">
    <source>
        <dbReference type="ARBA" id="ARBA00022989"/>
    </source>
</evidence>
<evidence type="ECO:0000313" key="11">
    <source>
        <dbReference type="EMBL" id="ABL65903.1"/>
    </source>
</evidence>
<keyword evidence="9" id="KW-0997">Cell inner membrane</keyword>
<comment type="function">
    <text evidence="9">Catalyzes the phospholipid dependent N-acylation of the N-terminal cysteine of apolipoprotein, the last step in lipoprotein maturation.</text>
</comment>
<feature type="transmembrane region" description="Helical" evidence="9">
    <location>
        <begin position="108"/>
        <end position="129"/>
    </location>
</feature>
<dbReference type="SUPFAM" id="SSF56317">
    <property type="entry name" value="Carbon-nitrogen hydrolase"/>
    <property type="match status" value="1"/>
</dbReference>
<dbReference type="UniPathway" id="UPA00666"/>
<dbReference type="Gene3D" id="3.60.110.10">
    <property type="entry name" value="Carbon-nitrogen hydrolase"/>
    <property type="match status" value="1"/>
</dbReference>
<dbReference type="EMBL" id="CP000492">
    <property type="protein sequence ID" value="ABL65903.1"/>
    <property type="molecule type" value="Genomic_DNA"/>
</dbReference>
<evidence type="ECO:0000259" key="10">
    <source>
        <dbReference type="PROSITE" id="PS50263"/>
    </source>
</evidence>